<dbReference type="GeneID" id="116206311"/>
<evidence type="ECO:0000313" key="12">
    <source>
        <dbReference type="RefSeq" id="XP_031395003.1"/>
    </source>
</evidence>
<gene>
    <name evidence="12" type="primary">LOC116206311</name>
</gene>
<evidence type="ECO:0000256" key="7">
    <source>
        <dbReference type="PIRNR" id="PIRNR031032"/>
    </source>
</evidence>
<feature type="transmembrane region" description="Helical" evidence="7">
    <location>
        <begin position="63"/>
        <end position="85"/>
    </location>
</feature>
<evidence type="ECO:0000256" key="5">
    <source>
        <dbReference type="ARBA" id="ARBA00022989"/>
    </source>
</evidence>
<keyword evidence="11" id="KW-1185">Reference proteome</keyword>
<evidence type="ECO:0000256" key="8">
    <source>
        <dbReference type="SAM" id="MobiDB-lite"/>
    </source>
</evidence>
<dbReference type="InterPro" id="IPR051987">
    <property type="entry name" value="Sigma-2_receptor-like"/>
</dbReference>
<feature type="transmembrane region" description="Helical" evidence="7">
    <location>
        <begin position="125"/>
        <end position="145"/>
    </location>
</feature>
<dbReference type="PIRSF" id="PIRSF031032">
    <property type="entry name" value="TMP_97_prd"/>
    <property type="match status" value="1"/>
</dbReference>
<dbReference type="PROSITE" id="PS51751">
    <property type="entry name" value="EXPERA"/>
    <property type="match status" value="1"/>
</dbReference>
<feature type="region of interest" description="Disordered" evidence="8">
    <location>
        <begin position="148"/>
        <end position="167"/>
    </location>
</feature>
<keyword evidence="9" id="KW-0732">Signal</keyword>
<protein>
    <submittedName>
        <fullName evidence="12">Sigma intracellular receptor 2-like</fullName>
    </submittedName>
</protein>
<dbReference type="InterPro" id="IPR016964">
    <property type="entry name" value="Sigma2_recept"/>
</dbReference>
<dbReference type="RefSeq" id="XP_031395003.1">
    <property type="nucleotide sequence ID" value="XM_031539143.1"/>
</dbReference>
<dbReference type="AlphaFoldDB" id="A0A6P8DSE5"/>
<dbReference type="PANTHER" id="PTHR31204:SF1">
    <property type="entry name" value="SIGMA INTRACELLULAR RECEPTOR 2"/>
    <property type="match status" value="1"/>
</dbReference>
<organism evidence="11 12">
    <name type="scientific">Punica granatum</name>
    <name type="common">Pomegranate</name>
    <dbReference type="NCBI Taxonomy" id="22663"/>
    <lineage>
        <taxon>Eukaryota</taxon>
        <taxon>Viridiplantae</taxon>
        <taxon>Streptophyta</taxon>
        <taxon>Embryophyta</taxon>
        <taxon>Tracheophyta</taxon>
        <taxon>Spermatophyta</taxon>
        <taxon>Magnoliopsida</taxon>
        <taxon>eudicotyledons</taxon>
        <taxon>Gunneridae</taxon>
        <taxon>Pentapetalae</taxon>
        <taxon>rosids</taxon>
        <taxon>malvids</taxon>
        <taxon>Myrtales</taxon>
        <taxon>Lythraceae</taxon>
        <taxon>Punica</taxon>
    </lineage>
</organism>
<evidence type="ECO:0000256" key="9">
    <source>
        <dbReference type="SAM" id="SignalP"/>
    </source>
</evidence>
<dbReference type="PANTHER" id="PTHR31204">
    <property type="entry name" value="SIGMA INTRACELLULAR RECEPTOR 2"/>
    <property type="match status" value="1"/>
</dbReference>
<evidence type="ECO:0000256" key="4">
    <source>
        <dbReference type="ARBA" id="ARBA00022824"/>
    </source>
</evidence>
<reference evidence="12" key="2">
    <citation type="submission" date="2025-08" db="UniProtKB">
        <authorList>
            <consortium name="RefSeq"/>
        </authorList>
    </citation>
    <scope>IDENTIFICATION</scope>
    <source>
        <tissue evidence="12">Leaf</tissue>
    </source>
</reference>
<keyword evidence="6 7" id="KW-0472">Membrane</keyword>
<dbReference type="GO" id="GO:0005789">
    <property type="term" value="C:endoplasmic reticulum membrane"/>
    <property type="evidence" value="ECO:0007669"/>
    <property type="project" value="UniProtKB-SubCell"/>
</dbReference>
<proteinExistence type="inferred from homology"/>
<feature type="transmembrane region" description="Helical" evidence="7">
    <location>
        <begin position="92"/>
        <end position="113"/>
    </location>
</feature>
<dbReference type="Proteomes" id="UP000515151">
    <property type="component" value="Chromosome 4"/>
</dbReference>
<dbReference type="Pfam" id="PF05241">
    <property type="entry name" value="EBP"/>
    <property type="match status" value="1"/>
</dbReference>
<sequence>MGALLKLTDAVLFLFFLVIALVAPSLDAQTCLPATIFPEFLVDLKSWYGREYGDYLVTEKPHFFVGLVWLELLFQWPLSLLNLYGLFASKSWFGTTCLIYGVSVFTSMAAVMSELVRSGKASDKLLTMYFPFVGFGVLAILRGLVPSSSRGSSNIGKRPVLGRKKRS</sequence>
<name>A0A6P8DSE5_PUNGR</name>
<feature type="signal peptide" evidence="9">
    <location>
        <begin position="1"/>
        <end position="28"/>
    </location>
</feature>
<keyword evidence="5 7" id="KW-1133">Transmembrane helix</keyword>
<evidence type="ECO:0000256" key="1">
    <source>
        <dbReference type="ARBA" id="ARBA00004477"/>
    </source>
</evidence>
<dbReference type="InterPro" id="IPR033118">
    <property type="entry name" value="EXPERA"/>
</dbReference>
<evidence type="ECO:0000256" key="3">
    <source>
        <dbReference type="ARBA" id="ARBA00022692"/>
    </source>
</evidence>
<accession>A0A6P8DSE5</accession>
<evidence type="ECO:0000256" key="2">
    <source>
        <dbReference type="ARBA" id="ARBA00009096"/>
    </source>
</evidence>
<evidence type="ECO:0000259" key="10">
    <source>
        <dbReference type="PROSITE" id="PS51751"/>
    </source>
</evidence>
<evidence type="ECO:0000313" key="11">
    <source>
        <dbReference type="Proteomes" id="UP000515151"/>
    </source>
</evidence>
<comment type="similarity">
    <text evidence="2">Belongs to the TMEM97/sigma-2 receptor family.</text>
</comment>
<keyword evidence="4" id="KW-0256">Endoplasmic reticulum</keyword>
<comment type="subcellular location">
    <subcellularLocation>
        <location evidence="1">Endoplasmic reticulum membrane</location>
        <topology evidence="1">Multi-pass membrane protein</topology>
    </subcellularLocation>
</comment>
<reference evidence="11" key="1">
    <citation type="journal article" date="2020" name="Plant Biotechnol. J.">
        <title>The pomegranate (Punica granatum L.) draft genome dissects genetic divergence between soft- and hard-seeded cultivars.</title>
        <authorList>
            <person name="Luo X."/>
            <person name="Li H."/>
            <person name="Wu Z."/>
            <person name="Yao W."/>
            <person name="Zhao P."/>
            <person name="Cao D."/>
            <person name="Yu H."/>
            <person name="Li K."/>
            <person name="Poudel K."/>
            <person name="Zhao D."/>
            <person name="Zhang F."/>
            <person name="Xia X."/>
            <person name="Chen L."/>
            <person name="Wang Q."/>
            <person name="Jing D."/>
            <person name="Cao S."/>
        </authorList>
    </citation>
    <scope>NUCLEOTIDE SEQUENCE [LARGE SCALE GENOMIC DNA]</scope>
    <source>
        <strain evidence="11">cv. Tunisia</strain>
    </source>
</reference>
<dbReference type="OrthoDB" id="433124at2759"/>
<feature type="chain" id="PRO_5027761686" evidence="9">
    <location>
        <begin position="29"/>
        <end position="167"/>
    </location>
</feature>
<feature type="domain" description="EXPERA" evidence="10">
    <location>
        <begin position="8"/>
        <end position="140"/>
    </location>
</feature>
<keyword evidence="3 7" id="KW-0812">Transmembrane</keyword>
<evidence type="ECO:0000256" key="6">
    <source>
        <dbReference type="ARBA" id="ARBA00023136"/>
    </source>
</evidence>